<protein>
    <submittedName>
        <fullName evidence="1">Uncharacterized protein</fullName>
    </submittedName>
</protein>
<gene>
    <name evidence="1" type="ORF">OM076_31170</name>
</gene>
<dbReference type="Proteomes" id="UP001149140">
    <property type="component" value="Unassembled WGS sequence"/>
</dbReference>
<proteinExistence type="predicted"/>
<sequence length="59" mass="6180">MADVTESLLAAGFVETAFHCPSCGLGGTSLSRPASLLDRTCLDCGEPVVTTVFERFSRG</sequence>
<evidence type="ECO:0000313" key="2">
    <source>
        <dbReference type="Proteomes" id="UP001149140"/>
    </source>
</evidence>
<comment type="caution">
    <text evidence="1">The sequence shown here is derived from an EMBL/GenBank/DDBJ whole genome shotgun (WGS) entry which is preliminary data.</text>
</comment>
<dbReference type="EMBL" id="JAPDOD010000037">
    <property type="protein sequence ID" value="MDA0164771.1"/>
    <property type="molecule type" value="Genomic_DNA"/>
</dbReference>
<dbReference type="RefSeq" id="WP_270044021.1">
    <property type="nucleotide sequence ID" value="NZ_JAPDOD010000037.1"/>
</dbReference>
<name>A0A9X3MZX6_9ACTN</name>
<organism evidence="1 2">
    <name type="scientific">Solirubrobacter ginsenosidimutans</name>
    <dbReference type="NCBI Taxonomy" id="490573"/>
    <lineage>
        <taxon>Bacteria</taxon>
        <taxon>Bacillati</taxon>
        <taxon>Actinomycetota</taxon>
        <taxon>Thermoleophilia</taxon>
        <taxon>Solirubrobacterales</taxon>
        <taxon>Solirubrobacteraceae</taxon>
        <taxon>Solirubrobacter</taxon>
    </lineage>
</organism>
<accession>A0A9X3MZX6</accession>
<reference evidence="1" key="1">
    <citation type="submission" date="2022-10" db="EMBL/GenBank/DDBJ databases">
        <title>The WGS of Solirubrobacter ginsenosidimutans DSM 21036.</title>
        <authorList>
            <person name="Jiang Z."/>
        </authorList>
    </citation>
    <scope>NUCLEOTIDE SEQUENCE</scope>
    <source>
        <strain evidence="1">DSM 21036</strain>
    </source>
</reference>
<keyword evidence="2" id="KW-1185">Reference proteome</keyword>
<evidence type="ECO:0000313" key="1">
    <source>
        <dbReference type="EMBL" id="MDA0164771.1"/>
    </source>
</evidence>
<dbReference type="AlphaFoldDB" id="A0A9X3MZX6"/>